<protein>
    <recommendedName>
        <fullName evidence="6">Acetyl-CoA acetyltransferase</fullName>
        <ecNumber evidence="2">2.3.1.9</ecNumber>
    </recommendedName>
    <alternativeName>
        <fullName evidence="5">Acetoacetyl-CoA thiolase</fullName>
    </alternativeName>
</protein>
<evidence type="ECO:0000256" key="5">
    <source>
        <dbReference type="ARBA" id="ARBA00030755"/>
    </source>
</evidence>
<feature type="active site" description="Proton acceptor" evidence="8">
    <location>
        <position position="392"/>
    </location>
</feature>
<dbReference type="PROSITE" id="PS00099">
    <property type="entry name" value="THIOLASE_3"/>
    <property type="match status" value="1"/>
</dbReference>
<proteinExistence type="inferred from homology"/>
<evidence type="ECO:0000259" key="10">
    <source>
        <dbReference type="Pfam" id="PF00108"/>
    </source>
</evidence>
<dbReference type="CDD" id="cd00751">
    <property type="entry name" value="thiolase"/>
    <property type="match status" value="1"/>
</dbReference>
<dbReference type="InterPro" id="IPR020613">
    <property type="entry name" value="Thiolase_CS"/>
</dbReference>
<dbReference type="EC" id="2.3.1.9" evidence="2"/>
<dbReference type="Pfam" id="PF00108">
    <property type="entry name" value="Thiolase_N"/>
    <property type="match status" value="1"/>
</dbReference>
<feature type="active site" description="Proton acceptor" evidence="8">
    <location>
        <position position="361"/>
    </location>
</feature>
<evidence type="ECO:0000313" key="13">
    <source>
        <dbReference type="Proteomes" id="UP000003763"/>
    </source>
</evidence>
<dbReference type="RefSeq" id="WP_007859794.1">
    <property type="nucleotide sequence ID" value="NZ_JH376420.1"/>
</dbReference>
<dbReference type="Gene3D" id="3.40.47.10">
    <property type="match status" value="1"/>
</dbReference>
<dbReference type="InterPro" id="IPR020610">
    <property type="entry name" value="Thiolase_AS"/>
</dbReference>
<evidence type="ECO:0000313" key="12">
    <source>
        <dbReference type="EMBL" id="EHF00084.1"/>
    </source>
</evidence>
<comment type="catalytic activity">
    <reaction evidence="7">
        <text>2 acetyl-CoA = acetoacetyl-CoA + CoA</text>
        <dbReference type="Rhea" id="RHEA:21036"/>
        <dbReference type="ChEBI" id="CHEBI:57286"/>
        <dbReference type="ChEBI" id="CHEBI:57287"/>
        <dbReference type="ChEBI" id="CHEBI:57288"/>
        <dbReference type="EC" id="2.3.1.9"/>
    </reaction>
</comment>
<evidence type="ECO:0000256" key="6">
    <source>
        <dbReference type="ARBA" id="ARBA00044137"/>
    </source>
</evidence>
<keyword evidence="3 9" id="KW-0808">Transferase</keyword>
<dbReference type="FunFam" id="3.40.47.10:FF:000010">
    <property type="entry name" value="Acetyl-CoA acetyltransferase (Thiolase)"/>
    <property type="match status" value="1"/>
</dbReference>
<dbReference type="InterPro" id="IPR020616">
    <property type="entry name" value="Thiolase_N"/>
</dbReference>
<dbReference type="AlphaFoldDB" id="G5HEX5"/>
<evidence type="ECO:0000256" key="9">
    <source>
        <dbReference type="RuleBase" id="RU003557"/>
    </source>
</evidence>
<dbReference type="GO" id="GO:0003985">
    <property type="term" value="F:acetyl-CoA C-acetyltransferase activity"/>
    <property type="evidence" value="ECO:0007669"/>
    <property type="project" value="UniProtKB-EC"/>
</dbReference>
<dbReference type="Proteomes" id="UP000003763">
    <property type="component" value="Unassembled WGS sequence"/>
</dbReference>
<dbReference type="InterPro" id="IPR002155">
    <property type="entry name" value="Thiolase"/>
</dbReference>
<dbReference type="PANTHER" id="PTHR18919">
    <property type="entry name" value="ACETYL-COA C-ACYLTRANSFERASE"/>
    <property type="match status" value="1"/>
</dbReference>
<evidence type="ECO:0000256" key="7">
    <source>
        <dbReference type="ARBA" id="ARBA00051550"/>
    </source>
</evidence>
<dbReference type="NCBIfam" id="TIGR01930">
    <property type="entry name" value="AcCoA-C-Actrans"/>
    <property type="match status" value="1"/>
</dbReference>
<dbReference type="InterPro" id="IPR016039">
    <property type="entry name" value="Thiolase-like"/>
</dbReference>
<name>G5HEX5_9FIRM</name>
<dbReference type="InterPro" id="IPR020615">
    <property type="entry name" value="Thiolase_acyl_enz_int_AS"/>
</dbReference>
<dbReference type="InterPro" id="IPR020617">
    <property type="entry name" value="Thiolase_C"/>
</dbReference>
<feature type="active site" description="Acyl-thioester intermediate" evidence="8">
    <location>
        <position position="91"/>
    </location>
</feature>
<dbReference type="PANTHER" id="PTHR18919:SF107">
    <property type="entry name" value="ACETYL-COA ACETYLTRANSFERASE, CYTOSOLIC"/>
    <property type="match status" value="1"/>
</dbReference>
<dbReference type="Pfam" id="PF02803">
    <property type="entry name" value="Thiolase_C"/>
    <property type="match status" value="1"/>
</dbReference>
<gene>
    <name evidence="12" type="ORF">HMPREF9469_00998</name>
</gene>
<dbReference type="eggNOG" id="COG0183">
    <property type="taxonomic scope" value="Bacteria"/>
</dbReference>
<dbReference type="PROSITE" id="PS00737">
    <property type="entry name" value="THIOLASE_2"/>
    <property type="match status" value="1"/>
</dbReference>
<dbReference type="EMBL" id="ADLJ01000007">
    <property type="protein sequence ID" value="EHF00084.1"/>
    <property type="molecule type" value="Genomic_DNA"/>
</dbReference>
<dbReference type="HOGENOM" id="CLU_031026_0_0_9"/>
<sequence length="406" mass="42944">MSGRQVVITHGVRTAIGKIGKSLKDVCDTELATIVLDDLLNNRAKLDGCLVDQVIMGEVKQKAAPANVARVAALNAGLPEEVPCYTVNRQCGSGLQAIIDGYEMISTKEAEVIVSGGVENMSQSVYFMRDVRQGLGNGSYIIEDSLTEGGPGAIPKDKYGYFPMGITAEKLAEVYGISRAMQDEFAMSSQIKMAAAMKAGRFQDQIVPVPTLSGGSEHQFDIDEHPFMSSMEKLASLRPSFKKDGTVTAGNSSGRNDAAGAVLLMSEDKAKELGYAPMVRILGTASSGCDPTMMGLGPVECSKKALRRAGISLSDVDVIELNEAFAAQSLAVIAEWKKLGIEEAALMEKINPNGGAIAHGHPLGCTGVALTVKCMYELKRRPEAKYGLITLCCAGGLGVAVVIGRC</sequence>
<dbReference type="PIRSF" id="PIRSF000429">
    <property type="entry name" value="Ac-CoA_Ac_transf"/>
    <property type="match status" value="1"/>
</dbReference>
<dbReference type="PROSITE" id="PS00098">
    <property type="entry name" value="THIOLASE_1"/>
    <property type="match status" value="1"/>
</dbReference>
<accession>G5HEX5</accession>
<comment type="similarity">
    <text evidence="1 9">Belongs to the thiolase-like superfamily. Thiolase family.</text>
</comment>
<dbReference type="PATRIC" id="fig|742733.3.peg.1002"/>
<feature type="domain" description="Thiolase C-terminal" evidence="11">
    <location>
        <begin position="276"/>
        <end position="403"/>
    </location>
</feature>
<dbReference type="SUPFAM" id="SSF53901">
    <property type="entry name" value="Thiolase-like"/>
    <property type="match status" value="2"/>
</dbReference>
<evidence type="ECO:0000256" key="8">
    <source>
        <dbReference type="PIRSR" id="PIRSR000429-1"/>
    </source>
</evidence>
<reference evidence="12 13" key="1">
    <citation type="submission" date="2011-08" db="EMBL/GenBank/DDBJ databases">
        <title>The Genome Sequence of Clostridium citroniae WAL-17108.</title>
        <authorList>
            <consortium name="The Broad Institute Genome Sequencing Platform"/>
            <person name="Earl A."/>
            <person name="Ward D."/>
            <person name="Feldgarden M."/>
            <person name="Gevers D."/>
            <person name="Finegold S.M."/>
            <person name="Summanen P.H."/>
            <person name="Molitoris D.R."/>
            <person name="Vaisanen M.L."/>
            <person name="Daigneault M."/>
            <person name="Allen-Vercoe E."/>
            <person name="Young S.K."/>
            <person name="Zeng Q."/>
            <person name="Gargeya S."/>
            <person name="Fitzgerald M."/>
            <person name="Haas B."/>
            <person name="Abouelleil A."/>
            <person name="Alvarado L."/>
            <person name="Arachchi H.M."/>
            <person name="Berlin A."/>
            <person name="Brown A."/>
            <person name="Chapman S.B."/>
            <person name="Chen Z."/>
            <person name="Dunbar C."/>
            <person name="Freedman E."/>
            <person name="Gearin G."/>
            <person name="Gellesch M."/>
            <person name="Goldberg J."/>
            <person name="Griggs A."/>
            <person name="Gujja S."/>
            <person name="Heiman D."/>
            <person name="Howarth C."/>
            <person name="Larson L."/>
            <person name="Lui A."/>
            <person name="MacDonald P.J.P."/>
            <person name="Montmayeur A."/>
            <person name="Murphy C."/>
            <person name="Neiman D."/>
            <person name="Pearson M."/>
            <person name="Priest M."/>
            <person name="Roberts A."/>
            <person name="Saif S."/>
            <person name="Shea T."/>
            <person name="Shenoy N."/>
            <person name="Sisk P."/>
            <person name="Stolte C."/>
            <person name="Sykes S."/>
            <person name="Wortman J."/>
            <person name="Nusbaum C."/>
            <person name="Birren B."/>
        </authorList>
    </citation>
    <scope>NUCLEOTIDE SEQUENCE [LARGE SCALE GENOMIC DNA]</scope>
    <source>
        <strain evidence="12 13">WAL-17108</strain>
    </source>
</reference>
<keyword evidence="4 9" id="KW-0012">Acyltransferase</keyword>
<feature type="domain" description="Thiolase N-terminal" evidence="10">
    <location>
        <begin position="6"/>
        <end position="268"/>
    </location>
</feature>
<evidence type="ECO:0000256" key="4">
    <source>
        <dbReference type="ARBA" id="ARBA00023315"/>
    </source>
</evidence>
<comment type="caution">
    <text evidence="12">The sequence shown here is derived from an EMBL/GenBank/DDBJ whole genome shotgun (WGS) entry which is preliminary data.</text>
</comment>
<evidence type="ECO:0000256" key="3">
    <source>
        <dbReference type="ARBA" id="ARBA00022679"/>
    </source>
</evidence>
<evidence type="ECO:0000256" key="1">
    <source>
        <dbReference type="ARBA" id="ARBA00010982"/>
    </source>
</evidence>
<organism evidence="12 13">
    <name type="scientific">[Clostridium] citroniae WAL-17108</name>
    <dbReference type="NCBI Taxonomy" id="742733"/>
    <lineage>
        <taxon>Bacteria</taxon>
        <taxon>Bacillati</taxon>
        <taxon>Bacillota</taxon>
        <taxon>Clostridia</taxon>
        <taxon>Lachnospirales</taxon>
        <taxon>Lachnospiraceae</taxon>
        <taxon>Enterocloster</taxon>
    </lineage>
</organism>
<evidence type="ECO:0000259" key="11">
    <source>
        <dbReference type="Pfam" id="PF02803"/>
    </source>
</evidence>
<evidence type="ECO:0000256" key="2">
    <source>
        <dbReference type="ARBA" id="ARBA00012705"/>
    </source>
</evidence>